<dbReference type="EMBL" id="CP046052">
    <property type="protein sequence ID" value="QGM48125.1"/>
    <property type="molecule type" value="Genomic_DNA"/>
</dbReference>
<evidence type="ECO:0000256" key="8">
    <source>
        <dbReference type="SAM" id="MobiDB-lite"/>
    </source>
</evidence>
<dbReference type="PROSITE" id="PS00924">
    <property type="entry name" value="ASP_GLU_RACEMASE_2"/>
    <property type="match status" value="1"/>
</dbReference>
<evidence type="ECO:0000256" key="7">
    <source>
        <dbReference type="HAMAP-Rule" id="MF_00258"/>
    </source>
</evidence>
<dbReference type="InterPro" id="IPR001920">
    <property type="entry name" value="Asp/Glu_race"/>
</dbReference>
<evidence type="ECO:0000313" key="9">
    <source>
        <dbReference type="EMBL" id="QGM48125.1"/>
    </source>
</evidence>
<dbReference type="Proteomes" id="UP000309061">
    <property type="component" value="Chromosome"/>
</dbReference>
<accession>A0A6B8KLY9</accession>
<dbReference type="PANTHER" id="PTHR21198:SF2">
    <property type="entry name" value="GLUTAMATE RACEMASE"/>
    <property type="match status" value="1"/>
</dbReference>
<feature type="binding site" evidence="7">
    <location>
        <begin position="250"/>
        <end position="251"/>
    </location>
    <ligand>
        <name>substrate</name>
    </ligand>
</feature>
<evidence type="ECO:0000256" key="5">
    <source>
        <dbReference type="ARBA" id="ARBA00023235"/>
    </source>
</evidence>
<reference evidence="9 10" key="1">
    <citation type="submission" date="2019-11" db="EMBL/GenBank/DDBJ databases">
        <title>The genome sequence of Methylocystis heyeri.</title>
        <authorList>
            <person name="Oshkin I.Y."/>
            <person name="Miroshnikov K."/>
            <person name="Dedysh S.N."/>
        </authorList>
    </citation>
    <scope>NUCLEOTIDE SEQUENCE [LARGE SCALE GENOMIC DNA]</scope>
    <source>
        <strain evidence="9 10">H2</strain>
    </source>
</reference>
<evidence type="ECO:0000256" key="1">
    <source>
        <dbReference type="ARBA" id="ARBA00001602"/>
    </source>
</evidence>
<dbReference type="AlphaFoldDB" id="A0A6B8KLY9"/>
<evidence type="ECO:0000256" key="4">
    <source>
        <dbReference type="ARBA" id="ARBA00022984"/>
    </source>
</evidence>
<feature type="binding site" evidence="7">
    <location>
        <begin position="135"/>
        <end position="136"/>
    </location>
    <ligand>
        <name>substrate</name>
    </ligand>
</feature>
<keyword evidence="4 7" id="KW-0573">Peptidoglycan synthesis</keyword>
<dbReference type="HAMAP" id="MF_00258">
    <property type="entry name" value="Glu_racemase"/>
    <property type="match status" value="1"/>
</dbReference>
<dbReference type="InterPro" id="IPR015942">
    <property type="entry name" value="Asp/Glu/hydantoin_racemase"/>
</dbReference>
<dbReference type="GO" id="GO:0071555">
    <property type="term" value="P:cell wall organization"/>
    <property type="evidence" value="ECO:0007669"/>
    <property type="project" value="UniProtKB-KW"/>
</dbReference>
<feature type="binding site" evidence="7">
    <location>
        <begin position="102"/>
        <end position="103"/>
    </location>
    <ligand>
        <name>substrate</name>
    </ligand>
</feature>
<evidence type="ECO:0000256" key="3">
    <source>
        <dbReference type="ARBA" id="ARBA00022960"/>
    </source>
</evidence>
<sequence length="335" mass="36053">METRALYTRAGDRRKGSLNGIRLDLLSTIKSRSAKSFLSPAPVLSGKVKHRISKSATPVIVRPPKIAVFDSGLGGLTVFREIAKIRPEADYIYCADDAGFPYGSWGESALIERVLGVVGGLIERETPDLVAVACNTASTLALPQLRARWPRLPFVGTVPAVKPAAQMSRSRMISVLATPGTVARDYTQKLISEFAGDCEVNLVGSSRLARLAEQAMRGEKIEDEAIAQEIAPCFQEKKGARTDAVVLACTHYPLLADSFERLAPWPVAWVDPAPAIARRVDDMLRQSLGDGEPRPGEPLSRRACFTSNETPTPELASALARYGLTASALEQAAGA</sequence>
<proteinExistence type="inferred from homology"/>
<keyword evidence="10" id="KW-1185">Reference proteome</keyword>
<dbReference type="GO" id="GO:0009252">
    <property type="term" value="P:peptidoglycan biosynthetic process"/>
    <property type="evidence" value="ECO:0007669"/>
    <property type="project" value="UniProtKB-UniRule"/>
</dbReference>
<dbReference type="NCBIfam" id="TIGR00067">
    <property type="entry name" value="glut_race"/>
    <property type="match status" value="1"/>
</dbReference>
<keyword evidence="5 7" id="KW-0413">Isomerase</keyword>
<dbReference type="OrthoDB" id="9801055at2"/>
<dbReference type="InterPro" id="IPR018187">
    <property type="entry name" value="Asp/Glu_racemase_AS_1"/>
</dbReference>
<feature type="region of interest" description="Disordered" evidence="8">
    <location>
        <begin position="286"/>
        <end position="310"/>
    </location>
</feature>
<evidence type="ECO:0000256" key="6">
    <source>
        <dbReference type="ARBA" id="ARBA00023316"/>
    </source>
</evidence>
<dbReference type="Pfam" id="PF01177">
    <property type="entry name" value="Asp_Glu_race"/>
    <property type="match status" value="1"/>
</dbReference>
<name>A0A6B8KLY9_9HYPH</name>
<dbReference type="GO" id="GO:0008360">
    <property type="term" value="P:regulation of cell shape"/>
    <property type="evidence" value="ECO:0007669"/>
    <property type="project" value="UniProtKB-KW"/>
</dbReference>
<dbReference type="PANTHER" id="PTHR21198">
    <property type="entry name" value="GLUTAMATE RACEMASE"/>
    <property type="match status" value="1"/>
</dbReference>
<dbReference type="SUPFAM" id="SSF53681">
    <property type="entry name" value="Aspartate/glutamate racemase"/>
    <property type="match status" value="2"/>
</dbReference>
<keyword evidence="3 7" id="KW-0133">Cell shape</keyword>
<dbReference type="UniPathway" id="UPA00219"/>
<feature type="active site" description="Proton donor/acceptor" evidence="7">
    <location>
        <position position="249"/>
    </location>
</feature>
<feature type="binding site" evidence="7">
    <location>
        <begin position="70"/>
        <end position="71"/>
    </location>
    <ligand>
        <name>substrate</name>
    </ligand>
</feature>
<organism evidence="9 10">
    <name type="scientific">Methylocystis heyeri</name>
    <dbReference type="NCBI Taxonomy" id="391905"/>
    <lineage>
        <taxon>Bacteria</taxon>
        <taxon>Pseudomonadati</taxon>
        <taxon>Pseudomonadota</taxon>
        <taxon>Alphaproteobacteria</taxon>
        <taxon>Hyphomicrobiales</taxon>
        <taxon>Methylocystaceae</taxon>
        <taxon>Methylocystis</taxon>
    </lineage>
</organism>
<comment type="pathway">
    <text evidence="7">Cell wall biogenesis; peptidoglycan biosynthesis.</text>
</comment>
<comment type="similarity">
    <text evidence="7">Belongs to the aspartate/glutamate racemases family.</text>
</comment>
<keyword evidence="6 7" id="KW-0961">Cell wall biogenesis/degradation</keyword>
<gene>
    <name evidence="7" type="primary">murI</name>
    <name evidence="9" type="ORF">H2LOC_016780</name>
</gene>
<dbReference type="PROSITE" id="PS00923">
    <property type="entry name" value="ASP_GLU_RACEMASE_1"/>
    <property type="match status" value="1"/>
</dbReference>
<evidence type="ECO:0000256" key="2">
    <source>
        <dbReference type="ARBA" id="ARBA00013090"/>
    </source>
</evidence>
<feature type="active site" description="Proton donor/acceptor" evidence="7">
    <location>
        <position position="134"/>
    </location>
</feature>
<comment type="catalytic activity">
    <reaction evidence="1 7">
        <text>L-glutamate = D-glutamate</text>
        <dbReference type="Rhea" id="RHEA:12813"/>
        <dbReference type="ChEBI" id="CHEBI:29985"/>
        <dbReference type="ChEBI" id="CHEBI:29986"/>
        <dbReference type="EC" id="5.1.1.3"/>
    </reaction>
</comment>
<dbReference type="EC" id="5.1.1.3" evidence="2 7"/>
<protein>
    <recommendedName>
        <fullName evidence="2 7">Glutamate racemase</fullName>
        <ecNumber evidence="2 7">5.1.1.3</ecNumber>
    </recommendedName>
</protein>
<dbReference type="GO" id="GO:0008881">
    <property type="term" value="F:glutamate racemase activity"/>
    <property type="evidence" value="ECO:0007669"/>
    <property type="project" value="UniProtKB-UniRule"/>
</dbReference>
<evidence type="ECO:0000313" key="10">
    <source>
        <dbReference type="Proteomes" id="UP000309061"/>
    </source>
</evidence>
<dbReference type="InterPro" id="IPR033134">
    <property type="entry name" value="Asp/Glu_racemase_AS_2"/>
</dbReference>
<comment type="function">
    <text evidence="7">Provides the (R)-glutamate required for cell wall biosynthesis.</text>
</comment>
<dbReference type="KEGG" id="mhey:H2LOC_016780"/>
<dbReference type="InterPro" id="IPR004391">
    <property type="entry name" value="Glu_race"/>
</dbReference>
<dbReference type="Gene3D" id="3.40.50.1860">
    <property type="match status" value="2"/>
</dbReference>